<dbReference type="PANTHER" id="PTHR24028">
    <property type="entry name" value="CADHERIN-87A"/>
    <property type="match status" value="1"/>
</dbReference>
<keyword evidence="5" id="KW-0732">Signal</keyword>
<keyword evidence="2" id="KW-1003">Cell membrane</keyword>
<feature type="domain" description="Cadherin" evidence="13">
    <location>
        <begin position="287"/>
        <end position="424"/>
    </location>
</feature>
<dbReference type="PROSITE" id="PS00232">
    <property type="entry name" value="CADHERIN_1"/>
    <property type="match status" value="2"/>
</dbReference>
<gene>
    <name evidence="14" type="ORF">ECPE_LOCUS14646</name>
</gene>
<keyword evidence="4" id="KW-0479">Metal-binding</keyword>
<evidence type="ECO:0000256" key="3">
    <source>
        <dbReference type="ARBA" id="ARBA00022692"/>
    </source>
</evidence>
<dbReference type="Proteomes" id="UP000272942">
    <property type="component" value="Unassembled WGS sequence"/>
</dbReference>
<accession>A0A183B611</accession>
<dbReference type="PANTHER" id="PTHR24028:SF146">
    <property type="entry name" value="CADHERIN 96CB, ISOFORM D-RELATED"/>
    <property type="match status" value="1"/>
</dbReference>
<keyword evidence="8" id="KW-0130">Cell adhesion</keyword>
<evidence type="ECO:0000256" key="8">
    <source>
        <dbReference type="ARBA" id="ARBA00022889"/>
    </source>
</evidence>
<protein>
    <submittedName>
        <fullName evidence="16">Cadherin</fullName>
    </submittedName>
</protein>
<feature type="domain" description="Cadherin" evidence="13">
    <location>
        <begin position="35"/>
        <end position="171"/>
    </location>
</feature>
<evidence type="ECO:0000256" key="1">
    <source>
        <dbReference type="ARBA" id="ARBA00004251"/>
    </source>
</evidence>
<reference evidence="14 15" key="2">
    <citation type="submission" date="2018-11" db="EMBL/GenBank/DDBJ databases">
        <authorList>
            <consortium name="Pathogen Informatics"/>
        </authorList>
    </citation>
    <scope>NUCLEOTIDE SEQUENCE [LARGE SCALE GENOMIC DNA]</scope>
    <source>
        <strain evidence="14 15">Egypt</strain>
    </source>
</reference>
<dbReference type="PRINTS" id="PR00205">
    <property type="entry name" value="CADHERIN"/>
</dbReference>
<evidence type="ECO:0000259" key="13">
    <source>
        <dbReference type="PROSITE" id="PS50268"/>
    </source>
</evidence>
<evidence type="ECO:0000313" key="16">
    <source>
        <dbReference type="WBParaSite" id="ECPE_0001468601-mRNA-1"/>
    </source>
</evidence>
<feature type="domain" description="Cadherin" evidence="13">
    <location>
        <begin position="492"/>
        <end position="540"/>
    </location>
</feature>
<evidence type="ECO:0000256" key="7">
    <source>
        <dbReference type="ARBA" id="ARBA00022837"/>
    </source>
</evidence>
<dbReference type="Pfam" id="PF00028">
    <property type="entry name" value="Cadherin"/>
    <property type="match status" value="2"/>
</dbReference>
<evidence type="ECO:0000256" key="10">
    <source>
        <dbReference type="ARBA" id="ARBA00023136"/>
    </source>
</evidence>
<dbReference type="SUPFAM" id="SSF49313">
    <property type="entry name" value="Cadherin-like"/>
    <property type="match status" value="6"/>
</dbReference>
<dbReference type="InterPro" id="IPR020894">
    <property type="entry name" value="Cadherin_CS"/>
</dbReference>
<evidence type="ECO:0000256" key="5">
    <source>
        <dbReference type="ARBA" id="ARBA00022729"/>
    </source>
</evidence>
<dbReference type="GO" id="GO:0007156">
    <property type="term" value="P:homophilic cell adhesion via plasma membrane adhesion molecules"/>
    <property type="evidence" value="ECO:0007669"/>
    <property type="project" value="InterPro"/>
</dbReference>
<dbReference type="InterPro" id="IPR002126">
    <property type="entry name" value="Cadherin-like_dom"/>
</dbReference>
<dbReference type="GO" id="GO:0005886">
    <property type="term" value="C:plasma membrane"/>
    <property type="evidence" value="ECO:0007669"/>
    <property type="project" value="UniProtKB-SubCell"/>
</dbReference>
<feature type="domain" description="Cadherin" evidence="13">
    <location>
        <begin position="541"/>
        <end position="650"/>
    </location>
</feature>
<keyword evidence="10" id="KW-0472">Membrane</keyword>
<sequence>MTLSGLSFTLCSVFFSRWIIASVVLLLTCPGHVMTQHMVNYRISEELPRGTLIGSLATHLPLPLKTKLPQLRFRSIQSEHAQYFHVNISTGELRVRMRLDRETICPILIEGVSPTELLRRASISQDTVCQLSFRVNILRVTQSGVEIKNLIRVVITLDDVDDNRCQFIPSNNQELYIPENVNGTTYDLHLPVDLDTEPRNNINKTSISLHTHSNGTIKHPFGLSIDKTESVIAPYQIKLVVLEPMDYEQVRQYKMIVYVSGSTVNSECRLDLIVHVLDTNDHAPVFVRKTDRLSLSENTTIGQPFYTVKAIDDDVGPVYGALRFLLSPSNSPQLHLTFAIHERNGSVYLKRALNYGQQSSYKLSLRVQNPEETGSAFLGSNRMYTSSSSSLDVRAMNLGKSDNLMDEMDLYIDVIDVNDHWPEIVIYALNGSRQITLAEHIESIPADFAVVSVTKWFELTRIDQNPLVTVTAASENQTTSDTNGNRGALYKLAALRSFDREVETIVNFRVVCEDHGNPRLTSNMTGILWILDLNDHSPEFPVTTVHMQVNEDSDPTRHLNDFVIGQINATDKDSGENAKLRYSLVEPELQHLITIDPINGLMRSKGLLDFETNQTILFTVAATDMGNPPRTASCRVHLKVLDYNDHAPEFEQSDYDFSVQENLPQGFPIGSIQVCDRDVGINAVMNFRLSQMETPEMLFTHTSASQLYPPRTQIPFRLSSQYASHSECYKVVLLTSSPLNREANLELANRSQNDHVYLSRPYQFYVIAEDRGSPALTARARIQIRVTDVNDEAPVFVEPSILHRSMLVTVYQPIDVEIFRVSPGKTK</sequence>
<evidence type="ECO:0000313" key="15">
    <source>
        <dbReference type="Proteomes" id="UP000272942"/>
    </source>
</evidence>
<evidence type="ECO:0000256" key="12">
    <source>
        <dbReference type="PROSITE-ProRule" id="PRU00043"/>
    </source>
</evidence>
<dbReference type="PROSITE" id="PS50268">
    <property type="entry name" value="CADHERIN_2"/>
    <property type="match status" value="6"/>
</dbReference>
<comment type="subcellular location">
    <subcellularLocation>
        <location evidence="1">Cell membrane</location>
        <topology evidence="1">Single-pass type I membrane protein</topology>
    </subcellularLocation>
</comment>
<dbReference type="FunFam" id="2.60.40.60:FF:000123">
    <property type="entry name" value="Protocadherin beta 4"/>
    <property type="match status" value="1"/>
</dbReference>
<dbReference type="EMBL" id="UZAN01058131">
    <property type="protein sequence ID" value="VDP91918.1"/>
    <property type="molecule type" value="Genomic_DNA"/>
</dbReference>
<dbReference type="Pfam" id="PF08266">
    <property type="entry name" value="Cadherin_2"/>
    <property type="match status" value="1"/>
</dbReference>
<evidence type="ECO:0000256" key="2">
    <source>
        <dbReference type="ARBA" id="ARBA00022475"/>
    </source>
</evidence>
<dbReference type="InterPro" id="IPR015919">
    <property type="entry name" value="Cadherin-like_sf"/>
</dbReference>
<evidence type="ECO:0000256" key="9">
    <source>
        <dbReference type="ARBA" id="ARBA00022989"/>
    </source>
</evidence>
<dbReference type="GO" id="GO:0005509">
    <property type="term" value="F:calcium ion binding"/>
    <property type="evidence" value="ECO:0007669"/>
    <property type="project" value="UniProtKB-UniRule"/>
</dbReference>
<evidence type="ECO:0000256" key="4">
    <source>
        <dbReference type="ARBA" id="ARBA00022723"/>
    </source>
</evidence>
<keyword evidence="9" id="KW-1133">Transmembrane helix</keyword>
<dbReference type="Gene3D" id="2.60.40.60">
    <property type="entry name" value="Cadherins"/>
    <property type="match status" value="6"/>
</dbReference>
<evidence type="ECO:0000256" key="11">
    <source>
        <dbReference type="ARBA" id="ARBA00023180"/>
    </source>
</evidence>
<keyword evidence="3" id="KW-0812">Transmembrane</keyword>
<evidence type="ECO:0000313" key="14">
    <source>
        <dbReference type="EMBL" id="VDP91918.1"/>
    </source>
</evidence>
<keyword evidence="6" id="KW-0677">Repeat</keyword>
<dbReference type="CDD" id="cd11304">
    <property type="entry name" value="Cadherin_repeat"/>
    <property type="match status" value="6"/>
</dbReference>
<proteinExistence type="predicted"/>
<feature type="domain" description="Cadherin" evidence="13">
    <location>
        <begin position="192"/>
        <end position="286"/>
    </location>
</feature>
<dbReference type="WBParaSite" id="ECPE_0001468601-mRNA-1">
    <property type="protein sequence ID" value="ECPE_0001468601-mRNA-1"/>
    <property type="gene ID" value="ECPE_0001468601"/>
</dbReference>
<dbReference type="OrthoDB" id="6252479at2759"/>
<keyword evidence="11" id="KW-0325">Glycoprotein</keyword>
<organism evidence="16">
    <name type="scientific">Echinostoma caproni</name>
    <dbReference type="NCBI Taxonomy" id="27848"/>
    <lineage>
        <taxon>Eukaryota</taxon>
        <taxon>Metazoa</taxon>
        <taxon>Spiralia</taxon>
        <taxon>Lophotrochozoa</taxon>
        <taxon>Platyhelminthes</taxon>
        <taxon>Trematoda</taxon>
        <taxon>Digenea</taxon>
        <taxon>Plagiorchiida</taxon>
        <taxon>Echinostomata</taxon>
        <taxon>Echinostomatoidea</taxon>
        <taxon>Echinostomatidae</taxon>
        <taxon>Echinostoma</taxon>
    </lineage>
</organism>
<reference evidence="16" key="1">
    <citation type="submission" date="2016-06" db="UniProtKB">
        <authorList>
            <consortium name="WormBaseParasite"/>
        </authorList>
    </citation>
    <scope>IDENTIFICATION</scope>
</reference>
<feature type="domain" description="Cadherin" evidence="13">
    <location>
        <begin position="651"/>
        <end position="796"/>
    </location>
</feature>
<keyword evidence="15" id="KW-1185">Reference proteome</keyword>
<dbReference type="InterPro" id="IPR013164">
    <property type="entry name" value="Cadherin_N"/>
</dbReference>
<keyword evidence="7 12" id="KW-0106">Calcium</keyword>
<dbReference type="InterPro" id="IPR050174">
    <property type="entry name" value="Protocadherin/Cadherin-CA"/>
</dbReference>
<dbReference type="AlphaFoldDB" id="A0A183B611"/>
<dbReference type="SMART" id="SM00112">
    <property type="entry name" value="CA"/>
    <property type="match status" value="5"/>
</dbReference>
<name>A0A183B611_9TREM</name>
<evidence type="ECO:0000256" key="6">
    <source>
        <dbReference type="ARBA" id="ARBA00022737"/>
    </source>
</evidence>